<accession>A0A480AQ61</accession>
<comment type="caution">
    <text evidence="12">The sequence shown here is derived from an EMBL/GenBank/DDBJ whole genome shotgun (WGS) entry which is preliminary data.</text>
</comment>
<dbReference type="InterPro" id="IPR003374">
    <property type="entry name" value="ApbE-like_sf"/>
</dbReference>
<evidence type="ECO:0000256" key="3">
    <source>
        <dbReference type="ARBA" id="ARBA00022630"/>
    </source>
</evidence>
<organism evidence="12 13">
    <name type="scientific">Pseudaquabacterium pictum</name>
    <dbReference type="NCBI Taxonomy" id="2315236"/>
    <lineage>
        <taxon>Bacteria</taxon>
        <taxon>Pseudomonadati</taxon>
        <taxon>Pseudomonadota</taxon>
        <taxon>Betaproteobacteria</taxon>
        <taxon>Burkholderiales</taxon>
        <taxon>Sphaerotilaceae</taxon>
        <taxon>Pseudaquabacterium</taxon>
    </lineage>
</organism>
<dbReference type="EMBL" id="BJCL01000004">
    <property type="protein sequence ID" value="GCL62940.1"/>
    <property type="molecule type" value="Genomic_DNA"/>
</dbReference>
<dbReference type="Pfam" id="PF02424">
    <property type="entry name" value="ApbE"/>
    <property type="match status" value="1"/>
</dbReference>
<feature type="binding site" evidence="11">
    <location>
        <position position="175"/>
    </location>
    <ligand>
        <name>Mg(2+)</name>
        <dbReference type="ChEBI" id="CHEBI:18420"/>
    </ligand>
</feature>
<keyword evidence="3 10" id="KW-0285">Flavoprotein</keyword>
<evidence type="ECO:0000256" key="4">
    <source>
        <dbReference type="ARBA" id="ARBA00022679"/>
    </source>
</evidence>
<dbReference type="InterPro" id="IPR006311">
    <property type="entry name" value="TAT_signal"/>
</dbReference>
<name>A0A480AQ61_9BURK</name>
<dbReference type="Proteomes" id="UP000301751">
    <property type="component" value="Unassembled WGS sequence"/>
</dbReference>
<dbReference type="GO" id="GO:0016740">
    <property type="term" value="F:transferase activity"/>
    <property type="evidence" value="ECO:0007669"/>
    <property type="project" value="UniProtKB-UniRule"/>
</dbReference>
<evidence type="ECO:0000256" key="11">
    <source>
        <dbReference type="PIRSR" id="PIRSR006268-2"/>
    </source>
</evidence>
<evidence type="ECO:0000256" key="8">
    <source>
        <dbReference type="ARBA" id="ARBA00031306"/>
    </source>
</evidence>
<dbReference type="SUPFAM" id="SSF143631">
    <property type="entry name" value="ApbE-like"/>
    <property type="match status" value="1"/>
</dbReference>
<evidence type="ECO:0000313" key="13">
    <source>
        <dbReference type="Proteomes" id="UP000301751"/>
    </source>
</evidence>
<dbReference type="AlphaFoldDB" id="A0A480AQ61"/>
<sequence>MSGTRRQWLRCAFGLGAALGAGLGMAATGLQWRERALLGFGTTLWLRAGHADGGRADAALDTAVARLRHLEAQCSLFNPASALCRLNHDGQLDDPDPALVDLLRQAQAVSARCQGAFDVTVQPLWAAWQQASGAGRVPTPAELAAARARVDWRALQVAPRRIRLVRPDMAVTLNGIAQGYAADLARQVLQQHGIGHALLDTGEWAPLGQSPDGQPWQLGLADPRDSARLLRQLQAGGRGIAVSTDATLRFGASHRDHHILDPRSGRSPPHLAAAVVAAPSTTLADALTKVLFMGTPAQALAQARRWGVDVVVVDKAGRVQASAGWG</sequence>
<dbReference type="RefSeq" id="WP_228027047.1">
    <property type="nucleotide sequence ID" value="NZ_BJCL01000004.1"/>
</dbReference>
<comment type="cofactor">
    <cofactor evidence="11">
        <name>Mg(2+)</name>
        <dbReference type="ChEBI" id="CHEBI:18420"/>
    </cofactor>
    <cofactor evidence="11">
        <name>Mn(2+)</name>
        <dbReference type="ChEBI" id="CHEBI:29035"/>
    </cofactor>
    <text evidence="11">Magnesium. Can also use manganese.</text>
</comment>
<comment type="catalytic activity">
    <reaction evidence="9 10">
        <text>L-threonyl-[protein] + FAD = FMN-L-threonyl-[protein] + AMP + H(+)</text>
        <dbReference type="Rhea" id="RHEA:36847"/>
        <dbReference type="Rhea" id="RHEA-COMP:11060"/>
        <dbReference type="Rhea" id="RHEA-COMP:11061"/>
        <dbReference type="ChEBI" id="CHEBI:15378"/>
        <dbReference type="ChEBI" id="CHEBI:30013"/>
        <dbReference type="ChEBI" id="CHEBI:57692"/>
        <dbReference type="ChEBI" id="CHEBI:74257"/>
        <dbReference type="ChEBI" id="CHEBI:456215"/>
        <dbReference type="EC" id="2.7.1.180"/>
    </reaction>
</comment>
<proteinExistence type="inferred from homology"/>
<evidence type="ECO:0000313" key="12">
    <source>
        <dbReference type="EMBL" id="GCL62940.1"/>
    </source>
</evidence>
<keyword evidence="4 10" id="KW-0808">Transferase</keyword>
<evidence type="ECO:0000256" key="2">
    <source>
        <dbReference type="ARBA" id="ARBA00016337"/>
    </source>
</evidence>
<evidence type="ECO:0000256" key="7">
    <source>
        <dbReference type="ARBA" id="ARBA00022842"/>
    </source>
</evidence>
<dbReference type="GO" id="GO:0046872">
    <property type="term" value="F:metal ion binding"/>
    <property type="evidence" value="ECO:0007669"/>
    <property type="project" value="UniProtKB-UniRule"/>
</dbReference>
<evidence type="ECO:0000256" key="6">
    <source>
        <dbReference type="ARBA" id="ARBA00022827"/>
    </source>
</evidence>
<evidence type="ECO:0000256" key="1">
    <source>
        <dbReference type="ARBA" id="ARBA00011955"/>
    </source>
</evidence>
<dbReference type="EC" id="2.7.1.180" evidence="1 10"/>
<dbReference type="Gene3D" id="3.10.520.10">
    <property type="entry name" value="ApbE-like domains"/>
    <property type="match status" value="1"/>
</dbReference>
<reference evidence="13" key="1">
    <citation type="submission" date="2019-03" db="EMBL/GenBank/DDBJ databases">
        <title>Aquabacterium pictum sp.nov., the first bacteriochlorophyll a-containing freshwater bacterium in the genus Aquabacterium of the class Betaproteobacteria.</title>
        <authorList>
            <person name="Hirose S."/>
            <person name="Tank M."/>
            <person name="Hara E."/>
            <person name="Tamaki H."/>
            <person name="Takaichi S."/>
            <person name="Haruta S."/>
            <person name="Hanada S."/>
        </authorList>
    </citation>
    <scope>NUCLEOTIDE SEQUENCE [LARGE SCALE GENOMIC DNA]</scope>
    <source>
        <strain evidence="13">W35</strain>
    </source>
</reference>
<evidence type="ECO:0000256" key="9">
    <source>
        <dbReference type="ARBA" id="ARBA00048540"/>
    </source>
</evidence>
<keyword evidence="7 10" id="KW-0460">Magnesium</keyword>
<gene>
    <name evidence="12" type="primary">nosX</name>
    <name evidence="12" type="ORF">AQPW35_20210</name>
</gene>
<dbReference type="PROSITE" id="PS51318">
    <property type="entry name" value="TAT"/>
    <property type="match status" value="1"/>
</dbReference>
<evidence type="ECO:0000256" key="10">
    <source>
        <dbReference type="PIRNR" id="PIRNR006268"/>
    </source>
</evidence>
<keyword evidence="6 10" id="KW-0274">FAD</keyword>
<dbReference type="PANTHER" id="PTHR30040">
    <property type="entry name" value="THIAMINE BIOSYNTHESIS LIPOPROTEIN APBE"/>
    <property type="match status" value="1"/>
</dbReference>
<evidence type="ECO:0000256" key="5">
    <source>
        <dbReference type="ARBA" id="ARBA00022723"/>
    </source>
</evidence>
<dbReference type="PANTHER" id="PTHR30040:SF2">
    <property type="entry name" value="FAD:PROTEIN FMN TRANSFERASE"/>
    <property type="match status" value="1"/>
</dbReference>
<comment type="similarity">
    <text evidence="10">Belongs to the ApbE family.</text>
</comment>
<dbReference type="PIRSF" id="PIRSF006268">
    <property type="entry name" value="ApbE"/>
    <property type="match status" value="1"/>
</dbReference>
<keyword evidence="13" id="KW-1185">Reference proteome</keyword>
<feature type="binding site" evidence="11">
    <location>
        <position position="285"/>
    </location>
    <ligand>
        <name>Mg(2+)</name>
        <dbReference type="ChEBI" id="CHEBI:18420"/>
    </ligand>
</feature>
<dbReference type="InterPro" id="IPR024932">
    <property type="entry name" value="ApbE"/>
</dbReference>
<protein>
    <recommendedName>
        <fullName evidence="2 10">FAD:protein FMN transferase</fullName>
        <ecNumber evidence="1 10">2.7.1.180</ecNumber>
    </recommendedName>
    <alternativeName>
        <fullName evidence="8 10">Flavin transferase</fullName>
    </alternativeName>
</protein>
<keyword evidence="5 10" id="KW-0479">Metal-binding</keyword>